<dbReference type="Proteomes" id="UP000075357">
    <property type="component" value="Unassembled WGS sequence"/>
</dbReference>
<dbReference type="PATRIC" id="fig|36807.3.peg.2486"/>
<dbReference type="STRING" id="36807.Mlaev_02443"/>
<proteinExistence type="predicted"/>
<evidence type="ECO:0000313" key="3">
    <source>
        <dbReference type="EMBL" id="KXZ58740.1"/>
    </source>
</evidence>
<evidence type="ECO:0000313" key="4">
    <source>
        <dbReference type="Proteomes" id="UP000075357"/>
    </source>
</evidence>
<feature type="region of interest" description="Disordered" evidence="1">
    <location>
        <begin position="28"/>
        <end position="53"/>
    </location>
</feature>
<protein>
    <recommendedName>
        <fullName evidence="5">Lipoprotein</fullName>
    </recommendedName>
</protein>
<keyword evidence="2" id="KW-0732">Signal</keyword>
<evidence type="ECO:0000256" key="2">
    <source>
        <dbReference type="SAM" id="SignalP"/>
    </source>
</evidence>
<evidence type="ECO:0008006" key="5">
    <source>
        <dbReference type="Google" id="ProtNLM"/>
    </source>
</evidence>
<feature type="chain" id="PRO_5039098913" description="Lipoprotein" evidence="2">
    <location>
        <begin position="24"/>
        <end position="206"/>
    </location>
</feature>
<evidence type="ECO:0000256" key="1">
    <source>
        <dbReference type="SAM" id="MobiDB-lite"/>
    </source>
</evidence>
<accession>A0A150HAP1</accession>
<organism evidence="3 4">
    <name type="scientific">Microbacterium laevaniformans</name>
    <dbReference type="NCBI Taxonomy" id="36807"/>
    <lineage>
        <taxon>Bacteria</taxon>
        <taxon>Bacillati</taxon>
        <taxon>Actinomycetota</taxon>
        <taxon>Actinomycetes</taxon>
        <taxon>Micrococcales</taxon>
        <taxon>Microbacteriaceae</taxon>
        <taxon>Microbacterium</taxon>
    </lineage>
</organism>
<dbReference type="PROSITE" id="PS51257">
    <property type="entry name" value="PROKAR_LIPOPROTEIN"/>
    <property type="match status" value="1"/>
</dbReference>
<name>A0A150HAP1_9MICO</name>
<feature type="signal peptide" evidence="2">
    <location>
        <begin position="1"/>
        <end position="23"/>
    </location>
</feature>
<gene>
    <name evidence="3" type="ORF">Mlaev_02443</name>
</gene>
<keyword evidence="4" id="KW-1185">Reference proteome</keyword>
<dbReference type="AlphaFoldDB" id="A0A150HAP1"/>
<sequence length="206" mass="21297">MLTKRPASLIAAAVAIAGALTLAGCTGTQPPVSSPTVSTSETPTPTPTSFEPPADEAEAIAAAEATITRLLTIQAEVDQAGGTDTAAYDAVATGKALQLYVANSTRIAEGPLLNEDGESIDGQSTVEGAITFEPLSAYGQEWQDVPNGLVIVPGCLDGSGLKITTADGKPAMQNPNPRNQVEFHVVYDVDQKSWLVNDRISLGETC</sequence>
<reference evidence="3 4" key="1">
    <citation type="submission" date="2016-01" db="EMBL/GenBank/DDBJ databases">
        <title>Draft genome sequences of Microbacterium laevaniformans LCDC 91-0039 and the type strain of Microbacterium hominis LCDC 84-209.</title>
        <authorList>
            <person name="Bernier A.-M."/>
            <person name="Bernard K."/>
        </authorList>
    </citation>
    <scope>NUCLEOTIDE SEQUENCE [LARGE SCALE GENOMIC DNA]</scope>
    <source>
        <strain evidence="3 4">LCDC 91-0039</strain>
    </source>
</reference>
<dbReference type="EMBL" id="LRAD01000053">
    <property type="protein sequence ID" value="KXZ58740.1"/>
    <property type="molecule type" value="Genomic_DNA"/>
</dbReference>
<dbReference type="RefSeq" id="WP_061683589.1">
    <property type="nucleotide sequence ID" value="NZ_LRAD01000053.1"/>
</dbReference>
<feature type="compositionally biased region" description="Low complexity" evidence="1">
    <location>
        <begin position="28"/>
        <end position="52"/>
    </location>
</feature>
<comment type="caution">
    <text evidence="3">The sequence shown here is derived from an EMBL/GenBank/DDBJ whole genome shotgun (WGS) entry which is preliminary data.</text>
</comment>